<reference evidence="2 3" key="1">
    <citation type="journal article" date="2015" name="Appl. Environ. Microbiol.">
        <title>The Geoglobus acetivorans genome: Fe(III) reduction, acetate utilization, autotrophic growth, and degradation of aromatic compounds in a hyperthermophilic archaeon.</title>
        <authorList>
            <person name="Mardanov A.V."/>
            <person name="Slododkina G.B."/>
            <person name="Slobodkin A.I."/>
            <person name="Beletsky A.V."/>
            <person name="Gavrilov S.N."/>
            <person name="Kublanov I.V."/>
            <person name="Bonch-Osmolovskaya E.A."/>
            <person name="Skryabin K.G."/>
            <person name="Ravin N.V."/>
        </authorList>
    </citation>
    <scope>NUCLEOTIDE SEQUENCE [LARGE SCALE GENOMIC DNA]</scope>
    <source>
        <strain evidence="2 3">SBH6</strain>
    </source>
</reference>
<dbReference type="Gene3D" id="2.10.260.10">
    <property type="match status" value="1"/>
</dbReference>
<dbReference type="STRING" id="565033.GACE_1118"/>
<dbReference type="Pfam" id="PF04014">
    <property type="entry name" value="MazE_antitoxin"/>
    <property type="match status" value="1"/>
</dbReference>
<dbReference type="GeneID" id="24797702"/>
<dbReference type="HOGENOM" id="CLU_173007_2_0_2"/>
<evidence type="ECO:0000313" key="3">
    <source>
        <dbReference type="Proteomes" id="UP000030624"/>
    </source>
</evidence>
<feature type="domain" description="SpoVT-AbrB" evidence="1">
    <location>
        <begin position="6"/>
        <end position="49"/>
    </location>
</feature>
<dbReference type="NCBIfam" id="TIGR01439">
    <property type="entry name" value="lp_hng_hel_AbrB"/>
    <property type="match status" value="1"/>
</dbReference>
<name>A0A0A7GGT6_GEOAI</name>
<dbReference type="eggNOG" id="arCOG04480">
    <property type="taxonomic scope" value="Archaea"/>
</dbReference>
<dbReference type="SUPFAM" id="SSF89447">
    <property type="entry name" value="AbrB/MazE/MraZ-like"/>
    <property type="match status" value="1"/>
</dbReference>
<sequence>MASDVEIIKDLDKQGRLVLPKEWREKYARRGKVILKVEDDEIIIKPYRLADLTEFFDKIEVDIRSDLSDWKSVRRELREVR</sequence>
<dbReference type="RefSeq" id="WP_048091843.1">
    <property type="nucleotide sequence ID" value="NZ_CP009552.1"/>
</dbReference>
<dbReference type="AlphaFoldDB" id="A0A0A7GGT6"/>
<proteinExistence type="predicted"/>
<dbReference type="InterPro" id="IPR037914">
    <property type="entry name" value="SpoVT-AbrB_sf"/>
</dbReference>
<dbReference type="GO" id="GO:0003677">
    <property type="term" value="F:DNA binding"/>
    <property type="evidence" value="ECO:0007669"/>
    <property type="project" value="InterPro"/>
</dbReference>
<accession>A0A0A7GGT6</accession>
<organism evidence="2 3">
    <name type="scientific">Geoglobus acetivorans</name>
    <dbReference type="NCBI Taxonomy" id="565033"/>
    <lineage>
        <taxon>Archaea</taxon>
        <taxon>Methanobacteriati</taxon>
        <taxon>Methanobacteriota</taxon>
        <taxon>Archaeoglobi</taxon>
        <taxon>Archaeoglobales</taxon>
        <taxon>Archaeoglobaceae</taxon>
        <taxon>Geoglobus</taxon>
    </lineage>
</organism>
<protein>
    <recommendedName>
        <fullName evidence="1">SpoVT-AbrB domain-containing protein</fullName>
    </recommendedName>
</protein>
<dbReference type="Proteomes" id="UP000030624">
    <property type="component" value="Chromosome"/>
</dbReference>
<dbReference type="PROSITE" id="PS51740">
    <property type="entry name" value="SPOVT_ABRB"/>
    <property type="match status" value="1"/>
</dbReference>
<evidence type="ECO:0000313" key="2">
    <source>
        <dbReference type="EMBL" id="AIY90162.1"/>
    </source>
</evidence>
<gene>
    <name evidence="2" type="ORF">GACE_1118</name>
</gene>
<dbReference type="EMBL" id="CP009552">
    <property type="protein sequence ID" value="AIY90162.1"/>
    <property type="molecule type" value="Genomic_DNA"/>
</dbReference>
<dbReference type="KEGG" id="gac:GACE_1118"/>
<dbReference type="InterPro" id="IPR007159">
    <property type="entry name" value="SpoVT-AbrB_dom"/>
</dbReference>
<evidence type="ECO:0000259" key="1">
    <source>
        <dbReference type="PROSITE" id="PS51740"/>
    </source>
</evidence>